<accession>A0A926JNY8</accession>
<keyword evidence="4" id="KW-1185">Reference proteome</keyword>
<feature type="chain" id="PRO_5037182580" evidence="2">
    <location>
        <begin position="19"/>
        <end position="214"/>
    </location>
</feature>
<dbReference type="Gene3D" id="2.50.20.10">
    <property type="entry name" value="Lipoprotein localisation LolA/LolB/LppX"/>
    <property type="match status" value="1"/>
</dbReference>
<gene>
    <name evidence="3" type="ORF">IBL28_02405</name>
</gene>
<dbReference type="InterPro" id="IPR004564">
    <property type="entry name" value="OM_lipoprot_carrier_LolA-like"/>
</dbReference>
<comment type="caution">
    <text evidence="3">The sequence shown here is derived from an EMBL/GenBank/DDBJ whole genome shotgun (WGS) entry which is preliminary data.</text>
</comment>
<keyword evidence="3" id="KW-0449">Lipoprotein</keyword>
<evidence type="ECO:0000256" key="2">
    <source>
        <dbReference type="SAM" id="SignalP"/>
    </source>
</evidence>
<evidence type="ECO:0000313" key="4">
    <source>
        <dbReference type="Proteomes" id="UP000653730"/>
    </source>
</evidence>
<dbReference type="InterPro" id="IPR029046">
    <property type="entry name" value="LolA/LolB/LppX"/>
</dbReference>
<dbReference type="PANTHER" id="PTHR35869:SF1">
    <property type="entry name" value="OUTER-MEMBRANE LIPOPROTEIN CARRIER PROTEIN"/>
    <property type="match status" value="1"/>
</dbReference>
<keyword evidence="1 2" id="KW-0732">Signal</keyword>
<feature type="signal peptide" evidence="2">
    <location>
        <begin position="1"/>
        <end position="18"/>
    </location>
</feature>
<dbReference type="SUPFAM" id="SSF89392">
    <property type="entry name" value="Prokaryotic lipoproteins and lipoprotein localization factors"/>
    <property type="match status" value="1"/>
</dbReference>
<dbReference type="Pfam" id="PF03548">
    <property type="entry name" value="LolA"/>
    <property type="match status" value="1"/>
</dbReference>
<name>A0A926JNY8_9FLAO</name>
<dbReference type="CDD" id="cd16325">
    <property type="entry name" value="LolA"/>
    <property type="match status" value="1"/>
</dbReference>
<evidence type="ECO:0000313" key="3">
    <source>
        <dbReference type="EMBL" id="MBC9794805.1"/>
    </source>
</evidence>
<protein>
    <submittedName>
        <fullName evidence="3">Outer membrane lipoprotein carrier protein LolA</fullName>
    </submittedName>
</protein>
<organism evidence="3 4">
    <name type="scientific">Sinomicrobium weinanense</name>
    <dbReference type="NCBI Taxonomy" id="2842200"/>
    <lineage>
        <taxon>Bacteria</taxon>
        <taxon>Pseudomonadati</taxon>
        <taxon>Bacteroidota</taxon>
        <taxon>Flavobacteriia</taxon>
        <taxon>Flavobacteriales</taxon>
        <taxon>Flavobacteriaceae</taxon>
        <taxon>Sinomicrobium</taxon>
    </lineage>
</organism>
<dbReference type="PANTHER" id="PTHR35869">
    <property type="entry name" value="OUTER-MEMBRANE LIPOPROTEIN CARRIER PROTEIN"/>
    <property type="match status" value="1"/>
</dbReference>
<dbReference type="Proteomes" id="UP000653730">
    <property type="component" value="Unassembled WGS sequence"/>
</dbReference>
<proteinExistence type="predicted"/>
<dbReference type="EMBL" id="JACVDC010000003">
    <property type="protein sequence ID" value="MBC9794805.1"/>
    <property type="molecule type" value="Genomic_DNA"/>
</dbReference>
<sequence>MRKIVTIIALLLAGFGYAQDSGKAKALLDEVYQKVKGYDNIYVDFKYALNNKAENIRQETRGDVTIQGNKYLFNYLGATKIFDGNKVVTIIPENEEVVIESPDVEEDNAITPSKMLTFYREGYNYSWDKQENVRGRQIQYIKLVPIDTNAEMKEILLGIDAQTKHIYDLIQTGKNGTKTTITVNSFKTDQPLSGNLFKFNAKKYEDEGYYIIEQ</sequence>
<reference evidence="3 4" key="1">
    <citation type="submission" date="2020-09" db="EMBL/GenBank/DDBJ databases">
        <title>Sinomicrobium weinanense sp. nov., a halophilic bacteria isolated from saline-alkali soil.</title>
        <authorList>
            <person name="Wu P."/>
            <person name="Ren H."/>
            <person name="Mei Y."/>
            <person name="Liang Y."/>
            <person name="Chen Z."/>
        </authorList>
    </citation>
    <scope>NUCLEOTIDE SEQUENCE [LARGE SCALE GENOMIC DNA]</scope>
    <source>
        <strain evidence="3 4">FJxs</strain>
    </source>
</reference>
<dbReference type="AlphaFoldDB" id="A0A926JNY8"/>
<evidence type="ECO:0000256" key="1">
    <source>
        <dbReference type="ARBA" id="ARBA00022729"/>
    </source>
</evidence>